<keyword evidence="3" id="KW-1185">Reference proteome</keyword>
<name>A0A139SW87_9GAMM</name>
<feature type="compositionally biased region" description="Basic and acidic residues" evidence="1">
    <location>
        <begin position="25"/>
        <end position="34"/>
    </location>
</feature>
<accession>A0A139SW87</accession>
<feature type="region of interest" description="Disordered" evidence="1">
    <location>
        <begin position="1"/>
        <end position="62"/>
    </location>
</feature>
<evidence type="ECO:0000256" key="1">
    <source>
        <dbReference type="SAM" id="MobiDB-lite"/>
    </source>
</evidence>
<comment type="caution">
    <text evidence="2">The sequence shown here is derived from an EMBL/GenBank/DDBJ whole genome shotgun (WGS) entry which is preliminary data.</text>
</comment>
<reference evidence="2 3" key="1">
    <citation type="submission" date="2016-02" db="EMBL/GenBank/DDBJ databases">
        <authorList>
            <person name="Wen L."/>
            <person name="He K."/>
            <person name="Yang H."/>
        </authorList>
    </citation>
    <scope>NUCLEOTIDE SEQUENCE [LARGE SCALE GENOMIC DNA]</scope>
    <source>
        <strain evidence="2 3">CV58</strain>
    </source>
</reference>
<evidence type="ECO:0000313" key="2">
    <source>
        <dbReference type="EMBL" id="KXU38671.1"/>
    </source>
</evidence>
<organism evidence="2 3">
    <name type="scientific">Ventosimonas gracilis</name>
    <dbReference type="NCBI Taxonomy" id="1680762"/>
    <lineage>
        <taxon>Bacteria</taxon>
        <taxon>Pseudomonadati</taxon>
        <taxon>Pseudomonadota</taxon>
        <taxon>Gammaproteobacteria</taxon>
        <taxon>Pseudomonadales</taxon>
        <taxon>Ventosimonadaceae</taxon>
        <taxon>Ventosimonas</taxon>
    </lineage>
</organism>
<sequence>MSITATSGIARASDQIPCTGTTPPRADRAPDASADRSGCGSDARSANTLPFFLASQPHDPDV</sequence>
<proteinExistence type="predicted"/>
<dbReference type="Proteomes" id="UP000072660">
    <property type="component" value="Unassembled WGS sequence"/>
</dbReference>
<dbReference type="EMBL" id="LSZO01000108">
    <property type="protein sequence ID" value="KXU38671.1"/>
    <property type="molecule type" value="Genomic_DNA"/>
</dbReference>
<gene>
    <name evidence="2" type="ORF">AXE65_12565</name>
</gene>
<dbReference type="AlphaFoldDB" id="A0A139SW87"/>
<protein>
    <submittedName>
        <fullName evidence="2">Uncharacterized protein</fullName>
    </submittedName>
</protein>
<evidence type="ECO:0000313" key="3">
    <source>
        <dbReference type="Proteomes" id="UP000072660"/>
    </source>
</evidence>